<name>A0ACC2RNE5_9FUNG</name>
<evidence type="ECO:0000313" key="1">
    <source>
        <dbReference type="EMBL" id="KAJ9051490.1"/>
    </source>
</evidence>
<dbReference type="EMBL" id="QTSX02007110">
    <property type="protein sequence ID" value="KAJ9051490.1"/>
    <property type="molecule type" value="Genomic_DNA"/>
</dbReference>
<accession>A0ACC2RNE5</accession>
<organism evidence="1 2">
    <name type="scientific">Entomophthora muscae</name>
    <dbReference type="NCBI Taxonomy" id="34485"/>
    <lineage>
        <taxon>Eukaryota</taxon>
        <taxon>Fungi</taxon>
        <taxon>Fungi incertae sedis</taxon>
        <taxon>Zoopagomycota</taxon>
        <taxon>Entomophthoromycotina</taxon>
        <taxon>Entomophthoromycetes</taxon>
        <taxon>Entomophthorales</taxon>
        <taxon>Entomophthoraceae</taxon>
        <taxon>Entomophthora</taxon>
    </lineage>
</organism>
<protein>
    <submittedName>
        <fullName evidence="1">Uncharacterized protein</fullName>
    </submittedName>
</protein>
<proteinExistence type="predicted"/>
<keyword evidence="2" id="KW-1185">Reference proteome</keyword>
<sequence length="109" mass="12589">MSSLSGLKIKTNVVKRLFKEEQYYLKEVELLKNRLEEYTKKQDHDEYEARQMQRAIDETEQLLPDCRKRLLTASNELSALVNGFFGGPGDKNPDEILEATSLLQSIIIN</sequence>
<reference evidence="1" key="1">
    <citation type="submission" date="2022-04" db="EMBL/GenBank/DDBJ databases">
        <title>Genome of the entomopathogenic fungus Entomophthora muscae.</title>
        <authorList>
            <person name="Elya C."/>
            <person name="Lovett B.R."/>
            <person name="Lee E."/>
            <person name="Macias A.M."/>
            <person name="Hajek A.E."/>
            <person name="De Bivort B.L."/>
            <person name="Kasson M.T."/>
            <person name="De Fine Licht H.H."/>
            <person name="Stajich J.E."/>
        </authorList>
    </citation>
    <scope>NUCLEOTIDE SEQUENCE</scope>
    <source>
        <strain evidence="1">Berkeley</strain>
    </source>
</reference>
<dbReference type="Proteomes" id="UP001165960">
    <property type="component" value="Unassembled WGS sequence"/>
</dbReference>
<evidence type="ECO:0000313" key="2">
    <source>
        <dbReference type="Proteomes" id="UP001165960"/>
    </source>
</evidence>
<gene>
    <name evidence="1" type="ORF">DSO57_1004227</name>
</gene>
<comment type="caution">
    <text evidence="1">The sequence shown here is derived from an EMBL/GenBank/DDBJ whole genome shotgun (WGS) entry which is preliminary data.</text>
</comment>